<sequence>MKKVSVLFLFLLAGVFIIPAPFVSAKDAPFENLGPQVEYLNVINGKAGVNKDGRPLYFALLQGEPAKLAVIDIWNNQIIDIKDLGKANAAWAIEIGEDGLVWIGTTPDEHLYTYNMNSQVLTDLGKVSTPSNTVIWDLAYDSKNKRVFGVTSYGGSIFSYNEKEGFVDFGQVMKGRQFARSVAFDQVNNVLYIGVGSPAALIKWDLKTNVKENILPLEYSQMSSIHHLEVVDGRLFIKFEGKPLILQYEINSNKYVQTIEADSIGVSPKIKDENSIFYSNKGSLYKYNYLSNHSEKINSDLYGSSAVSLDLIPSSSGKDMLVGLAGNKGRFYSFDIQNKKFSMRMLELPPQAVEIYKIGNGPNGSIFSSGFISGSLSIYDPLTKERYTNTGIGQMEAATFANDQAFIGVYPSSKIFQFNPNQPWLMGQNPKQLFSLDHLNQDRPLAMTADEESNRLFVGTYPMRGSNSGYVSIYDLKNNKVIYNKEISPSQSIFSLAYLPENKTLYVGTSVYNGQGIKSESGAKLIALKVDDLEKKPVEIDLPVDYSLMVSALAITKDNRVWGIIDNKIFVYNPETKASIVTPVTSTPVKGMTKNESLLVGKDGYLYGTIQGTFFSVNPFTMKISIYRTNDVYNLAKDLQDDLYFNSGSNLWKIHINALSDEDIIDPLKIELPYITTDDSLIPVARAYAKQPLVLYKKTNGAMIPYQTLRAKGFYRVYGTEGRYYHTGGGYYIYHEGHKVATYIGRVVSSVAVPMYKPDGSLYKMVEPGAELRVYNYDENEYDVGGGYTIQKDQNVTYYVGTAKVLKETWMYQYGEEEPVFKVNPGETYTVFHANDNIMDIGNGYYLKFKKEVFDYRKN</sequence>
<dbReference type="AlphaFoldDB" id="A0A942YIV2"/>
<dbReference type="RefSeq" id="WP_213124936.1">
    <property type="nucleotide sequence ID" value="NZ_JAGYPG010000002.1"/>
</dbReference>
<name>A0A942YIV2_9BACI</name>
<protein>
    <submittedName>
        <fullName evidence="1">WD40 repeat domain-containing protein</fullName>
    </submittedName>
</protein>
<organism evidence="1 2">
    <name type="scientific">Lederbergia citri</name>
    <dbReference type="NCBI Taxonomy" id="2833580"/>
    <lineage>
        <taxon>Bacteria</taxon>
        <taxon>Bacillati</taxon>
        <taxon>Bacillota</taxon>
        <taxon>Bacilli</taxon>
        <taxon>Bacillales</taxon>
        <taxon>Bacillaceae</taxon>
        <taxon>Lederbergia</taxon>
    </lineage>
</organism>
<gene>
    <name evidence="1" type="ORF">KHA97_11790</name>
</gene>
<dbReference type="EMBL" id="JAGYPG010000002">
    <property type="protein sequence ID" value="MBS4195741.1"/>
    <property type="molecule type" value="Genomic_DNA"/>
</dbReference>
<accession>A0A942YIV2</accession>
<evidence type="ECO:0000313" key="1">
    <source>
        <dbReference type="EMBL" id="MBS4195741.1"/>
    </source>
</evidence>
<dbReference type="Gene3D" id="2.130.10.10">
    <property type="entry name" value="YVTN repeat-like/Quinoprotein amine dehydrogenase"/>
    <property type="match status" value="2"/>
</dbReference>
<proteinExistence type="predicted"/>
<dbReference type="InterPro" id="IPR015943">
    <property type="entry name" value="WD40/YVTN_repeat-like_dom_sf"/>
</dbReference>
<dbReference type="SUPFAM" id="SSF50969">
    <property type="entry name" value="YVTN repeat-like/Quinoprotein amine dehydrogenase"/>
    <property type="match status" value="1"/>
</dbReference>
<keyword evidence="2" id="KW-1185">Reference proteome</keyword>
<dbReference type="InterPro" id="IPR011044">
    <property type="entry name" value="Quino_amine_DH_bsu"/>
</dbReference>
<comment type="caution">
    <text evidence="1">The sequence shown here is derived from an EMBL/GenBank/DDBJ whole genome shotgun (WGS) entry which is preliminary data.</text>
</comment>
<dbReference type="InterPro" id="IPR011047">
    <property type="entry name" value="Quinoprotein_ADH-like_sf"/>
</dbReference>
<dbReference type="SUPFAM" id="SSF50998">
    <property type="entry name" value="Quinoprotein alcohol dehydrogenase-like"/>
    <property type="match status" value="1"/>
</dbReference>
<dbReference type="Proteomes" id="UP000681414">
    <property type="component" value="Unassembled WGS sequence"/>
</dbReference>
<reference evidence="1 2" key="1">
    <citation type="submission" date="2021-05" db="EMBL/GenBank/DDBJ databases">
        <title>Novel Bacillus species.</title>
        <authorList>
            <person name="Liu G."/>
        </authorList>
    </citation>
    <scope>NUCLEOTIDE SEQUENCE [LARGE SCALE GENOMIC DNA]</scope>
    <source>
        <strain evidence="2">FJAT-49780</strain>
    </source>
</reference>
<evidence type="ECO:0000313" key="2">
    <source>
        <dbReference type="Proteomes" id="UP000681414"/>
    </source>
</evidence>